<sequence length="81" mass="8845">MNELVMAFDSSQQALRTEMLLEDAAVEFELVPTPAEITAGCALCVAFGEDSLERVMTIVGEESIEIRGVFRKNGSAYDQTV</sequence>
<evidence type="ECO:0000313" key="3">
    <source>
        <dbReference type="Proteomes" id="UP000800303"/>
    </source>
</evidence>
<evidence type="ECO:0000259" key="1">
    <source>
        <dbReference type="Pfam" id="PF11823"/>
    </source>
</evidence>
<protein>
    <submittedName>
        <fullName evidence="2">DUF3343 domain-containing protein</fullName>
    </submittedName>
</protein>
<dbReference type="Pfam" id="PF11823">
    <property type="entry name" value="Se_S_carrier"/>
    <property type="match status" value="1"/>
</dbReference>
<evidence type="ECO:0000313" key="2">
    <source>
        <dbReference type="EMBL" id="NGZ76602.1"/>
    </source>
</evidence>
<dbReference type="InterPro" id="IPR021778">
    <property type="entry name" value="Se/S_carrier-like"/>
</dbReference>
<keyword evidence="3" id="KW-1185">Reference proteome</keyword>
<feature type="domain" description="Putative Se/S carrier protein-like" evidence="1">
    <location>
        <begin position="4"/>
        <end position="70"/>
    </location>
</feature>
<organism evidence="2 3">
    <name type="scientific">Saccharibacillus alkalitolerans</name>
    <dbReference type="NCBI Taxonomy" id="2705290"/>
    <lineage>
        <taxon>Bacteria</taxon>
        <taxon>Bacillati</taxon>
        <taxon>Bacillota</taxon>
        <taxon>Bacilli</taxon>
        <taxon>Bacillales</taxon>
        <taxon>Paenibacillaceae</taxon>
        <taxon>Saccharibacillus</taxon>
    </lineage>
</organism>
<dbReference type="Proteomes" id="UP000800303">
    <property type="component" value="Unassembled WGS sequence"/>
</dbReference>
<dbReference type="EMBL" id="JAAFGS010000004">
    <property type="protein sequence ID" value="NGZ76602.1"/>
    <property type="molecule type" value="Genomic_DNA"/>
</dbReference>
<dbReference type="RefSeq" id="WP_166275521.1">
    <property type="nucleotide sequence ID" value="NZ_JAAFGS010000004.1"/>
</dbReference>
<accession>A0ABX0FDU3</accession>
<reference evidence="2 3" key="1">
    <citation type="submission" date="2020-01" db="EMBL/GenBank/DDBJ databases">
        <title>Polyphasic characterisation and genomic insights into a novel alkali tolerant bacterium VR-M41.</title>
        <authorList>
            <person name="Vemuluri V.R."/>
        </authorList>
    </citation>
    <scope>NUCLEOTIDE SEQUENCE [LARGE SCALE GENOMIC DNA]</scope>
    <source>
        <strain evidence="2 3">VR-M41</strain>
    </source>
</reference>
<name>A0ABX0FDU3_9BACL</name>
<gene>
    <name evidence="2" type="ORF">GYN08_14840</name>
</gene>
<proteinExistence type="predicted"/>
<comment type="caution">
    <text evidence="2">The sequence shown here is derived from an EMBL/GenBank/DDBJ whole genome shotgun (WGS) entry which is preliminary data.</text>
</comment>